<dbReference type="EMBL" id="FOAS01000022">
    <property type="protein sequence ID" value="SEL78797.1"/>
    <property type="molecule type" value="Genomic_DNA"/>
</dbReference>
<keyword evidence="1 10" id="KW-0540">Nuclease</keyword>
<keyword evidence="2 10" id="KW-0547">Nucleotide-binding</keyword>
<organism evidence="12 13">
    <name type="scientific">Atopomonas hussainii</name>
    <dbReference type="NCBI Taxonomy" id="1429083"/>
    <lineage>
        <taxon>Bacteria</taxon>
        <taxon>Pseudomonadati</taxon>
        <taxon>Pseudomonadota</taxon>
        <taxon>Gammaproteobacteria</taxon>
        <taxon>Pseudomonadales</taxon>
        <taxon>Pseudomonadaceae</taxon>
        <taxon>Atopomonas</taxon>
    </lineage>
</organism>
<evidence type="ECO:0000313" key="12">
    <source>
        <dbReference type="EMBL" id="SEL78797.1"/>
    </source>
</evidence>
<gene>
    <name evidence="10" type="primary">recC</name>
    <name evidence="12" type="ORF">SAMN05216214_12216</name>
</gene>
<dbReference type="GO" id="GO:0005524">
    <property type="term" value="F:ATP binding"/>
    <property type="evidence" value="ECO:0007669"/>
    <property type="project" value="UniProtKB-UniRule"/>
</dbReference>
<dbReference type="AlphaFoldDB" id="A0A1H7T4V6"/>
<dbReference type="Pfam" id="PF17946">
    <property type="entry name" value="RecC_C"/>
    <property type="match status" value="1"/>
</dbReference>
<dbReference type="Proteomes" id="UP000185766">
    <property type="component" value="Unassembled WGS sequence"/>
</dbReference>
<dbReference type="NCBIfam" id="TIGR01450">
    <property type="entry name" value="recC"/>
    <property type="match status" value="1"/>
</dbReference>
<dbReference type="SUPFAM" id="SSF52980">
    <property type="entry name" value="Restriction endonuclease-like"/>
    <property type="match status" value="1"/>
</dbReference>
<keyword evidence="6 10" id="KW-0269">Exonuclease</keyword>
<dbReference type="GO" id="GO:0003677">
    <property type="term" value="F:DNA binding"/>
    <property type="evidence" value="ECO:0007669"/>
    <property type="project" value="UniProtKB-UniRule"/>
</dbReference>
<evidence type="ECO:0000256" key="2">
    <source>
        <dbReference type="ARBA" id="ARBA00022741"/>
    </source>
</evidence>
<dbReference type="SUPFAM" id="SSF52540">
    <property type="entry name" value="P-loop containing nucleoside triphosphate hydrolases"/>
    <property type="match status" value="2"/>
</dbReference>
<dbReference type="GO" id="GO:0009338">
    <property type="term" value="C:exodeoxyribonuclease V complex"/>
    <property type="evidence" value="ECO:0007669"/>
    <property type="project" value="InterPro"/>
</dbReference>
<dbReference type="Pfam" id="PF04257">
    <property type="entry name" value="Exonuc_V_gamma"/>
    <property type="match status" value="1"/>
</dbReference>
<proteinExistence type="inferred from homology"/>
<keyword evidence="5 10" id="KW-0347">Helicase</keyword>
<comment type="similarity">
    <text evidence="10">Belongs to the RecC family.</text>
</comment>
<evidence type="ECO:0000256" key="10">
    <source>
        <dbReference type="HAMAP-Rule" id="MF_01486"/>
    </source>
</evidence>
<evidence type="ECO:0000313" key="13">
    <source>
        <dbReference type="Proteomes" id="UP000185766"/>
    </source>
</evidence>
<dbReference type="PANTHER" id="PTHR30591">
    <property type="entry name" value="RECBCD ENZYME SUBUNIT RECC"/>
    <property type="match status" value="1"/>
</dbReference>
<dbReference type="GO" id="GO:0008854">
    <property type="term" value="F:exodeoxyribonuclease V activity"/>
    <property type="evidence" value="ECO:0007669"/>
    <property type="project" value="InterPro"/>
</dbReference>
<evidence type="ECO:0000256" key="9">
    <source>
        <dbReference type="ARBA" id="ARBA00023204"/>
    </source>
</evidence>
<dbReference type="InterPro" id="IPR013986">
    <property type="entry name" value="DExx_box_DNA_helicase_dom_sf"/>
</dbReference>
<dbReference type="Gene3D" id="3.40.50.10930">
    <property type="match status" value="1"/>
</dbReference>
<keyword evidence="7 10" id="KW-0067">ATP-binding</keyword>
<keyword evidence="9 10" id="KW-0234">DNA repair</keyword>
<evidence type="ECO:0000256" key="5">
    <source>
        <dbReference type="ARBA" id="ARBA00022806"/>
    </source>
</evidence>
<evidence type="ECO:0000256" key="8">
    <source>
        <dbReference type="ARBA" id="ARBA00023125"/>
    </source>
</evidence>
<dbReference type="PIRSF" id="PIRSF000980">
    <property type="entry name" value="RecC"/>
    <property type="match status" value="1"/>
</dbReference>
<dbReference type="GO" id="GO:0000724">
    <property type="term" value="P:double-strand break repair via homologous recombination"/>
    <property type="evidence" value="ECO:0007669"/>
    <property type="project" value="UniProtKB-UniRule"/>
</dbReference>
<dbReference type="InterPro" id="IPR011335">
    <property type="entry name" value="Restrct_endonuc-II-like"/>
</dbReference>
<comment type="subunit">
    <text evidence="10">Heterotrimer of RecB, RecC and RecD. All subunits contribute to DNA-binding.</text>
</comment>
<evidence type="ECO:0000256" key="4">
    <source>
        <dbReference type="ARBA" id="ARBA00022801"/>
    </source>
</evidence>
<sequence>MHTPLTPGFMVLQGNQLESLRDVLLQWLAAHPLAALENEVLLVQSNGIAQWLKQALAESPARGGVGISACVDVQLPAQFLWRAYRAVLGNDVPKHSPFDKDRLTWRILRLLPSLLARESFAPLREFLGDDPHLRKRYQLAERLADLYDQYQIYRADWLNDWAAGQWQLNDARGQASAAPDEQRWQAELWAELETDVPNELRDSHRAALHQRFIDALTSSAERAPGLPRRLVVFGISSLPQSLLQALAALGKHCQVILAVQNPCQHYWADIIEHRDLLRAEQRRQAQKPGMPVALDDAELHHHAHPLLASWGKQGRDYIRLLDQYDQPQAYQAAFPAERIDLFLPREEGHLLAQLHNSILDLAPTPVEPQQLATHDDSLRFIQAHSAQREVEILHDKLLDLFERHAAAGTPLAPREVIVMLPDVEQYAPHIQAVFGQYPSDDARHIPFTLADQAQRGRLPLLQALEQILELPQARCRVSDVLGLLDVPALQRRFGLREDSLAQLKLWVEGAGVRWGLDAEQRAALDLPEALEQNTWAFGRQRLLLGYLGGEGAPWQGIEPHSEVAGLDAEALGPLLDVLERLRHYAKRLAAPASPAAWGELLSQLLDDFFSPAHDDDESALARLNESLSHWLEACAEAALDEALPLTVVREAWLSAVDAPNLSQRFLAGSVNFCTLMPMRAIPFRVIALLGMNDGDYPRSRPPLEFDLMALPGYYRPGDRSRREDDRYLFLEALLAARDHLLISWVGRNVRDNSERPPSVLVAQLRDDLKARFALADGRDLLAALTELHPLQPFSPRYFSGAEQTEGLFSYAREWQHLHQASLTEVQREPLAPLTLSAPLNHKMLVQFLRHPVRFFYQQRLKVYFEPANIIGNDLEPFALAGLTRHQLQQQVLSQCLAEPLAQQHAQLERALSRLPAQGVLPMGAFAELNIAGVAEPLTQLLNHWQLLNQRWPATQKPQEVALEIIPNDGPAAGTKVLVEDWLENLYHRADDEYPVRLLHSLSRLSEKGGLRLGKLLDAWLAHVLAHCQGSKLSTYLAAPDGIVALRPLEPADAQRYLNALVGLYQQGLCEPLPVALDSALAALREEDEAKQLSKAATRYDNGFNPGEVGKCLYLSHAYPDFATLNHDQRFLSLASALYAPLADCAEWVETQTLEACL</sequence>
<dbReference type="RefSeq" id="WP_074870624.1">
    <property type="nucleotide sequence ID" value="NZ_FOAS01000022.1"/>
</dbReference>
<keyword evidence="13" id="KW-1185">Reference proteome</keyword>
<evidence type="ECO:0000256" key="6">
    <source>
        <dbReference type="ARBA" id="ARBA00022839"/>
    </source>
</evidence>
<accession>A0A1H7T4V6</accession>
<evidence type="ECO:0000256" key="1">
    <source>
        <dbReference type="ARBA" id="ARBA00022722"/>
    </source>
</evidence>
<comment type="function">
    <text evidence="10">A helicase/nuclease that prepares dsDNA breaks (DSB) for recombinational DNA repair. Binds to DSBs and unwinds DNA via a highly rapid and processive ATP-dependent bidirectional helicase activity. Unwinds dsDNA until it encounters a Chi (crossover hotspot instigator) sequence from the 3' direction. Cuts ssDNA a few nucleotides 3' to the Chi site. The properties and activities of the enzyme are changed at Chi. The Chi-altered holoenzyme produces a long 3'-ssDNA overhang and facilitates RecA-binding to the ssDNA for homologous DNA recombination and repair. Holoenzyme degrades any linearized DNA that is unable to undergo homologous recombination. In the holoenzyme this subunit recognizes the wild-type Chi sequence, and when added to isolated RecB increases its ATP-dependent helicase processivity.</text>
</comment>
<dbReference type="InterPro" id="IPR041500">
    <property type="entry name" value="RecC_C"/>
</dbReference>
<evidence type="ECO:0000259" key="11">
    <source>
        <dbReference type="Pfam" id="PF17946"/>
    </source>
</evidence>
<keyword evidence="4 10" id="KW-0378">Hydrolase</keyword>
<dbReference type="GO" id="GO:0003678">
    <property type="term" value="F:DNA helicase activity"/>
    <property type="evidence" value="ECO:0007669"/>
    <property type="project" value="UniProtKB-UniRule"/>
</dbReference>
<dbReference type="Gene3D" id="1.10.10.990">
    <property type="match status" value="1"/>
</dbReference>
<dbReference type="PANTHER" id="PTHR30591:SF1">
    <property type="entry name" value="RECBCD ENZYME SUBUNIT RECC"/>
    <property type="match status" value="1"/>
</dbReference>
<dbReference type="Gene3D" id="1.10.10.160">
    <property type="match status" value="1"/>
</dbReference>
<feature type="domain" description="RecC C-terminal" evidence="11">
    <location>
        <begin position="839"/>
        <end position="1085"/>
    </location>
</feature>
<reference evidence="12 13" key="1">
    <citation type="submission" date="2016-10" db="EMBL/GenBank/DDBJ databases">
        <authorList>
            <person name="de Groot N.N."/>
        </authorList>
    </citation>
    <scope>NUCLEOTIDE SEQUENCE [LARGE SCALE GENOMIC DNA]</scope>
    <source>
        <strain evidence="12 13">JCM 19513</strain>
    </source>
</reference>
<evidence type="ECO:0000256" key="3">
    <source>
        <dbReference type="ARBA" id="ARBA00022763"/>
    </source>
</evidence>
<dbReference type="Gene3D" id="3.40.50.300">
    <property type="entry name" value="P-loop containing nucleotide triphosphate hydrolases"/>
    <property type="match status" value="2"/>
</dbReference>
<dbReference type="STRING" id="1429083.GCA_001885685_02227"/>
<keyword evidence="3 10" id="KW-0227">DNA damage</keyword>
<protein>
    <recommendedName>
        <fullName evidence="10">RecBCD enzyme subunit RecC</fullName>
    </recommendedName>
    <alternativeName>
        <fullName evidence="10">Exonuclease V subunit RecC</fullName>
        <shortName evidence="10">ExoV subunit RecC</shortName>
    </alternativeName>
    <alternativeName>
        <fullName evidence="10">Helicase/nuclease RecBCD subunit RecC</fullName>
    </alternativeName>
</protein>
<name>A0A1H7T4V6_9GAMM</name>
<evidence type="ECO:0000256" key="7">
    <source>
        <dbReference type="ARBA" id="ARBA00022840"/>
    </source>
</evidence>
<dbReference type="InterPro" id="IPR027417">
    <property type="entry name" value="P-loop_NTPase"/>
</dbReference>
<dbReference type="HAMAP" id="MF_01486">
    <property type="entry name" value="RecC"/>
    <property type="match status" value="1"/>
</dbReference>
<dbReference type="InterPro" id="IPR006697">
    <property type="entry name" value="RecC"/>
</dbReference>
<comment type="miscellaneous">
    <text evidence="10">In the RecBCD complex, RecB has a slow 3'-5' helicase, an exonuclease activity and loads RecA onto ssDNA, RecD has a fast 5'-3' helicase activity, while RecC stimulates the ATPase and processivity of the RecB helicase and contributes to recognition of the Chi site.</text>
</comment>
<keyword evidence="8 10" id="KW-0238">DNA-binding</keyword>